<dbReference type="Proteomes" id="UP000325684">
    <property type="component" value="Unassembled WGS sequence"/>
</dbReference>
<dbReference type="PRINTS" id="PR00035">
    <property type="entry name" value="HTHGNTR"/>
</dbReference>
<reference evidence="5 6" key="1">
    <citation type="journal article" date="2019" name="Microorganisms">
        <title>Genome Insights into the Novel Species Microvirga brassicacearum, a Rapeseed Endophyte with Biotechnological Potential.</title>
        <authorList>
            <person name="Jimenez-Gomez A."/>
            <person name="Saati-Santamaria Z."/>
            <person name="Igual J.M."/>
            <person name="Rivas R."/>
            <person name="Mateos P.F."/>
            <person name="Garcia-Fraile P."/>
        </authorList>
    </citation>
    <scope>NUCLEOTIDE SEQUENCE [LARGE SCALE GENOMIC DNA]</scope>
    <source>
        <strain evidence="5 6">CDVBN77</strain>
    </source>
</reference>
<keyword evidence="3" id="KW-0804">Transcription</keyword>
<keyword evidence="1" id="KW-0805">Transcription regulation</keyword>
<name>A0A5N3PA36_9HYPH</name>
<feature type="domain" description="HTH gntR-type" evidence="4">
    <location>
        <begin position="15"/>
        <end position="83"/>
    </location>
</feature>
<dbReference type="InterPro" id="IPR000524">
    <property type="entry name" value="Tscrpt_reg_HTH_GntR"/>
</dbReference>
<dbReference type="InterPro" id="IPR036388">
    <property type="entry name" value="WH-like_DNA-bd_sf"/>
</dbReference>
<dbReference type="SMART" id="SM00895">
    <property type="entry name" value="FCD"/>
    <property type="match status" value="1"/>
</dbReference>
<dbReference type="PROSITE" id="PS50949">
    <property type="entry name" value="HTH_GNTR"/>
    <property type="match status" value="1"/>
</dbReference>
<dbReference type="PANTHER" id="PTHR43537:SF5">
    <property type="entry name" value="UXU OPERON TRANSCRIPTIONAL REGULATOR"/>
    <property type="match status" value="1"/>
</dbReference>
<dbReference type="PANTHER" id="PTHR43537">
    <property type="entry name" value="TRANSCRIPTIONAL REGULATOR, GNTR FAMILY"/>
    <property type="match status" value="1"/>
</dbReference>
<dbReference type="CDD" id="cd07377">
    <property type="entry name" value="WHTH_GntR"/>
    <property type="match status" value="1"/>
</dbReference>
<dbReference type="SUPFAM" id="SSF46785">
    <property type="entry name" value="Winged helix' DNA-binding domain"/>
    <property type="match status" value="1"/>
</dbReference>
<dbReference type="EMBL" id="VCMV01000021">
    <property type="protein sequence ID" value="KAB0266485.1"/>
    <property type="molecule type" value="Genomic_DNA"/>
</dbReference>
<protein>
    <submittedName>
        <fullName evidence="5">FadR family transcriptional regulator</fullName>
    </submittedName>
</protein>
<proteinExistence type="predicted"/>
<dbReference type="Pfam" id="PF00392">
    <property type="entry name" value="GntR"/>
    <property type="match status" value="1"/>
</dbReference>
<dbReference type="OrthoDB" id="9805385at2"/>
<dbReference type="GO" id="GO:0003677">
    <property type="term" value="F:DNA binding"/>
    <property type="evidence" value="ECO:0007669"/>
    <property type="project" value="UniProtKB-KW"/>
</dbReference>
<dbReference type="Pfam" id="PF07729">
    <property type="entry name" value="FCD"/>
    <property type="match status" value="1"/>
</dbReference>
<dbReference type="RefSeq" id="WP_150945496.1">
    <property type="nucleotide sequence ID" value="NZ_VCMV01000021.1"/>
</dbReference>
<keyword evidence="6" id="KW-1185">Reference proteome</keyword>
<evidence type="ECO:0000313" key="6">
    <source>
        <dbReference type="Proteomes" id="UP000325684"/>
    </source>
</evidence>
<evidence type="ECO:0000256" key="3">
    <source>
        <dbReference type="ARBA" id="ARBA00023163"/>
    </source>
</evidence>
<dbReference type="InterPro" id="IPR036390">
    <property type="entry name" value="WH_DNA-bd_sf"/>
</dbReference>
<sequence>MTADLEITRLGESGGKGFEKVFAFLRERLLAGSLRPGDRLIPERDLAAQLGVSRPILREALRALTVLGVVEIRDRVGTIVRRPDPSVLNDFFTFAFAQQAEVIDDVMQARIAIECQAVRLAAERATVSDFEKLQQALARIVETIDDADAGGVADFEFHRAVVTAGKSETLIVLHQSLSGILMRSHRGRRELLQVFDTMKTYLIDDHRRIFDAIIGRDPEHAEKVLREHFAIGDDFRRRAAIGEPGRRSASS</sequence>
<evidence type="ECO:0000259" key="4">
    <source>
        <dbReference type="PROSITE" id="PS50949"/>
    </source>
</evidence>
<comment type="caution">
    <text evidence="5">The sequence shown here is derived from an EMBL/GenBank/DDBJ whole genome shotgun (WGS) entry which is preliminary data.</text>
</comment>
<evidence type="ECO:0000313" key="5">
    <source>
        <dbReference type="EMBL" id="KAB0266485.1"/>
    </source>
</evidence>
<evidence type="ECO:0000256" key="1">
    <source>
        <dbReference type="ARBA" id="ARBA00023015"/>
    </source>
</evidence>
<dbReference type="InterPro" id="IPR008920">
    <property type="entry name" value="TF_FadR/GntR_C"/>
</dbReference>
<dbReference type="SMART" id="SM00345">
    <property type="entry name" value="HTH_GNTR"/>
    <property type="match status" value="1"/>
</dbReference>
<dbReference type="Gene3D" id="1.10.10.10">
    <property type="entry name" value="Winged helix-like DNA-binding domain superfamily/Winged helix DNA-binding domain"/>
    <property type="match status" value="1"/>
</dbReference>
<organism evidence="5 6">
    <name type="scientific">Microvirga brassicacearum</name>
    <dbReference type="NCBI Taxonomy" id="2580413"/>
    <lineage>
        <taxon>Bacteria</taxon>
        <taxon>Pseudomonadati</taxon>
        <taxon>Pseudomonadota</taxon>
        <taxon>Alphaproteobacteria</taxon>
        <taxon>Hyphomicrobiales</taxon>
        <taxon>Methylobacteriaceae</taxon>
        <taxon>Microvirga</taxon>
    </lineage>
</organism>
<dbReference type="SUPFAM" id="SSF48008">
    <property type="entry name" value="GntR ligand-binding domain-like"/>
    <property type="match status" value="1"/>
</dbReference>
<accession>A0A5N3PA36</accession>
<keyword evidence="2" id="KW-0238">DNA-binding</keyword>
<dbReference type="Gene3D" id="1.20.120.530">
    <property type="entry name" value="GntR ligand-binding domain-like"/>
    <property type="match status" value="1"/>
</dbReference>
<evidence type="ECO:0000256" key="2">
    <source>
        <dbReference type="ARBA" id="ARBA00023125"/>
    </source>
</evidence>
<gene>
    <name evidence="5" type="ORF">FEZ63_14075</name>
</gene>
<dbReference type="GO" id="GO:0003700">
    <property type="term" value="F:DNA-binding transcription factor activity"/>
    <property type="evidence" value="ECO:0007669"/>
    <property type="project" value="InterPro"/>
</dbReference>
<dbReference type="InterPro" id="IPR011711">
    <property type="entry name" value="GntR_C"/>
</dbReference>
<dbReference type="AlphaFoldDB" id="A0A5N3PA36"/>